<evidence type="ECO:0000256" key="3">
    <source>
        <dbReference type="ARBA" id="ARBA00012327"/>
    </source>
</evidence>
<dbReference type="InterPro" id="IPR011814">
    <property type="entry name" value="BioC"/>
</dbReference>
<comment type="caution">
    <text evidence="10">The sequence shown here is derived from an EMBL/GenBank/DDBJ whole genome shotgun (WGS) entry which is preliminary data.</text>
</comment>
<comment type="catalytic activity">
    <reaction evidence="1 8">
        <text>malonyl-[ACP] + S-adenosyl-L-methionine = malonyl-[ACP] methyl ester + S-adenosyl-L-homocysteine</text>
        <dbReference type="Rhea" id="RHEA:17105"/>
        <dbReference type="Rhea" id="RHEA-COMP:9623"/>
        <dbReference type="Rhea" id="RHEA-COMP:9954"/>
        <dbReference type="ChEBI" id="CHEBI:57856"/>
        <dbReference type="ChEBI" id="CHEBI:59789"/>
        <dbReference type="ChEBI" id="CHEBI:78449"/>
        <dbReference type="ChEBI" id="CHEBI:78845"/>
        <dbReference type="EC" id="2.1.1.197"/>
    </reaction>
</comment>
<organism evidence="10 11">
    <name type="scientific">Paenibacillus marchantiophytorum</name>
    <dbReference type="NCBI Taxonomy" id="1619310"/>
    <lineage>
        <taxon>Bacteria</taxon>
        <taxon>Bacillati</taxon>
        <taxon>Bacillota</taxon>
        <taxon>Bacilli</taxon>
        <taxon>Bacillales</taxon>
        <taxon>Paenibacillaceae</taxon>
        <taxon>Paenibacillus</taxon>
    </lineage>
</organism>
<evidence type="ECO:0000256" key="2">
    <source>
        <dbReference type="ARBA" id="ARBA00004746"/>
    </source>
</evidence>
<keyword evidence="6 8" id="KW-0949">S-adenosyl-L-methionine</keyword>
<proteinExistence type="inferred from homology"/>
<dbReference type="PANTHER" id="PTHR43861:SF1">
    <property type="entry name" value="TRANS-ACONITATE 2-METHYLTRANSFERASE"/>
    <property type="match status" value="1"/>
</dbReference>
<protein>
    <recommendedName>
        <fullName evidence="3 8">Malonyl-[acyl-carrier protein] O-methyltransferase</fullName>
        <shortName evidence="8">Malonyl-ACP O-methyltransferase</shortName>
        <ecNumber evidence="3 8">2.1.1.197</ecNumber>
    </recommendedName>
    <alternativeName>
        <fullName evidence="8">Biotin synthesis protein BioC</fullName>
    </alternativeName>
</protein>
<dbReference type="Proteomes" id="UP000615455">
    <property type="component" value="Unassembled WGS sequence"/>
</dbReference>
<dbReference type="EMBL" id="BMHE01000013">
    <property type="protein sequence ID" value="GFZ81905.1"/>
    <property type="molecule type" value="Genomic_DNA"/>
</dbReference>
<evidence type="ECO:0000256" key="4">
    <source>
        <dbReference type="ARBA" id="ARBA00022603"/>
    </source>
</evidence>
<comment type="pathway">
    <text evidence="2 8">Cofactor biosynthesis; biotin biosynthesis.</text>
</comment>
<dbReference type="EC" id="2.1.1.197" evidence="3 8"/>
<dbReference type="PANTHER" id="PTHR43861">
    <property type="entry name" value="TRANS-ACONITATE 2-METHYLTRANSFERASE-RELATED"/>
    <property type="match status" value="1"/>
</dbReference>
<keyword evidence="5 8" id="KW-0808">Transferase</keyword>
<feature type="domain" description="Methyltransferase type 11" evidence="9">
    <location>
        <begin position="52"/>
        <end position="159"/>
    </location>
</feature>
<gene>
    <name evidence="8 10" type="primary">bioC</name>
    <name evidence="10" type="ORF">GCM10008018_29510</name>
</gene>
<dbReference type="HAMAP" id="MF_00835">
    <property type="entry name" value="BioC"/>
    <property type="match status" value="1"/>
</dbReference>
<evidence type="ECO:0000256" key="8">
    <source>
        <dbReference type="HAMAP-Rule" id="MF_00835"/>
    </source>
</evidence>
<evidence type="ECO:0000256" key="1">
    <source>
        <dbReference type="ARBA" id="ARBA00000852"/>
    </source>
</evidence>
<evidence type="ECO:0000256" key="7">
    <source>
        <dbReference type="ARBA" id="ARBA00022756"/>
    </source>
</evidence>
<dbReference type="SUPFAM" id="SSF53335">
    <property type="entry name" value="S-adenosyl-L-methionine-dependent methyltransferases"/>
    <property type="match status" value="1"/>
</dbReference>
<dbReference type="CDD" id="cd02440">
    <property type="entry name" value="AdoMet_MTases"/>
    <property type="match status" value="1"/>
</dbReference>
<evidence type="ECO:0000256" key="6">
    <source>
        <dbReference type="ARBA" id="ARBA00022691"/>
    </source>
</evidence>
<evidence type="ECO:0000313" key="11">
    <source>
        <dbReference type="Proteomes" id="UP000615455"/>
    </source>
</evidence>
<dbReference type="RefSeq" id="WP_189012616.1">
    <property type="nucleotide sequence ID" value="NZ_BMHE01000013.1"/>
</dbReference>
<comment type="function">
    <text evidence="8">Converts the free carboxyl group of a malonyl-thioester to its methyl ester by transfer of a methyl group from S-adenosyl-L-methionine (SAM). It allows to synthesize pimeloyl-ACP via the fatty acid synthetic pathway.</text>
</comment>
<evidence type="ECO:0000313" key="10">
    <source>
        <dbReference type="EMBL" id="GFZ81905.1"/>
    </source>
</evidence>
<dbReference type="InterPro" id="IPR029063">
    <property type="entry name" value="SAM-dependent_MTases_sf"/>
</dbReference>
<keyword evidence="7 8" id="KW-0093">Biotin biosynthesis</keyword>
<evidence type="ECO:0000256" key="5">
    <source>
        <dbReference type="ARBA" id="ARBA00022679"/>
    </source>
</evidence>
<accession>A0ABQ1EQK4</accession>
<dbReference type="Pfam" id="PF08241">
    <property type="entry name" value="Methyltransf_11"/>
    <property type="match status" value="1"/>
</dbReference>
<reference evidence="11" key="1">
    <citation type="journal article" date="2019" name="Int. J. Syst. Evol. Microbiol.">
        <title>The Global Catalogue of Microorganisms (GCM) 10K type strain sequencing project: providing services to taxonomists for standard genome sequencing and annotation.</title>
        <authorList>
            <consortium name="The Broad Institute Genomics Platform"/>
            <consortium name="The Broad Institute Genome Sequencing Center for Infectious Disease"/>
            <person name="Wu L."/>
            <person name="Ma J."/>
        </authorList>
    </citation>
    <scope>NUCLEOTIDE SEQUENCE [LARGE SCALE GENOMIC DNA]</scope>
    <source>
        <strain evidence="11">CGMCC 1.15043</strain>
    </source>
</reference>
<dbReference type="InterPro" id="IPR013216">
    <property type="entry name" value="Methyltransf_11"/>
</dbReference>
<dbReference type="NCBIfam" id="TIGR02072">
    <property type="entry name" value="BioC"/>
    <property type="match status" value="1"/>
</dbReference>
<comment type="similarity">
    <text evidence="8">Belongs to the methyltransferase superfamily.</text>
</comment>
<sequence length="286" mass="31630">MSIRTLDIERQFHRSAAGSYDAHAKVQRIMAEQLASSLRVKVEGNLEPTSMLEIGCGTGTLTKMLVDEWPRASITAIDMAPGMIEAAKQRISASRLVNGGGQPDQVSFIHADVEKWSVDTQESSFDLIVSCACFQWLRAPRQTLNHLRRLLRPGGLLVFTTFGPRTFDELHQSFNQAYRDGGVEPQRHGLTFQTDTQWKNLLLDAGFSSIQQTGAIQKETYPSVRDFLLAVKAMGASASEAATATGLSSRRLFANMYKEYEERFSVQGGISATYDLIGFQAGVSQR</sequence>
<evidence type="ECO:0000259" key="9">
    <source>
        <dbReference type="Pfam" id="PF08241"/>
    </source>
</evidence>
<name>A0ABQ1EQK4_9BACL</name>
<keyword evidence="4 8" id="KW-0489">Methyltransferase</keyword>
<keyword evidence="11" id="KW-1185">Reference proteome</keyword>
<dbReference type="Gene3D" id="3.40.50.150">
    <property type="entry name" value="Vaccinia Virus protein VP39"/>
    <property type="match status" value="1"/>
</dbReference>